<evidence type="ECO:0000313" key="2">
    <source>
        <dbReference type="Proteomes" id="UP000255518"/>
    </source>
</evidence>
<name>A0A377URB5_KLEPN</name>
<protein>
    <submittedName>
        <fullName evidence="1">Uncharacterized protein</fullName>
    </submittedName>
</protein>
<dbReference type="Proteomes" id="UP000255518">
    <property type="component" value="Unassembled WGS sequence"/>
</dbReference>
<reference evidence="1 2" key="1">
    <citation type="submission" date="2018-06" db="EMBL/GenBank/DDBJ databases">
        <authorList>
            <consortium name="Pathogen Informatics"/>
            <person name="Doyle S."/>
        </authorList>
    </citation>
    <scope>NUCLEOTIDE SEQUENCE [LARGE SCALE GENOMIC DNA]</scope>
    <source>
        <strain evidence="1 2">NCTC13443</strain>
    </source>
</reference>
<gene>
    <name evidence="1" type="ORF">NCTC13443_00831</name>
</gene>
<dbReference type="AlphaFoldDB" id="A0A377URB5"/>
<evidence type="ECO:0000313" key="1">
    <source>
        <dbReference type="EMBL" id="STT00557.1"/>
    </source>
</evidence>
<proteinExistence type="predicted"/>
<accession>A0A377URB5</accession>
<organism evidence="1 2">
    <name type="scientific">Klebsiella pneumoniae</name>
    <dbReference type="NCBI Taxonomy" id="573"/>
    <lineage>
        <taxon>Bacteria</taxon>
        <taxon>Pseudomonadati</taxon>
        <taxon>Pseudomonadota</taxon>
        <taxon>Gammaproteobacteria</taxon>
        <taxon>Enterobacterales</taxon>
        <taxon>Enterobacteriaceae</taxon>
        <taxon>Klebsiella/Raoultella group</taxon>
        <taxon>Klebsiella</taxon>
        <taxon>Klebsiella pneumoniae complex</taxon>
    </lineage>
</organism>
<dbReference type="EMBL" id="UGKT01000001">
    <property type="protein sequence ID" value="STT00557.1"/>
    <property type="molecule type" value="Genomic_DNA"/>
</dbReference>
<sequence length="116" mass="13665">MAAGIPPRPREDLDNAVLLDIDKTHRRLHQEVHLLEQRFVVRQQRFDIAQDLPRLLQLAAGRRALRTRKFSARWVSIRQSRTFQPISSVRQRRQRFVVLVALMAFHNDALSFSRSL</sequence>